<comment type="caution">
    <text evidence="1">The sequence shown here is derived from an EMBL/GenBank/DDBJ whole genome shotgun (WGS) entry which is preliminary data.</text>
</comment>
<evidence type="ECO:0000313" key="1">
    <source>
        <dbReference type="EMBL" id="ORZ30543.1"/>
    </source>
</evidence>
<reference evidence="1 2" key="1">
    <citation type="submission" date="2016-07" db="EMBL/GenBank/DDBJ databases">
        <title>Pervasive Adenine N6-methylation of Active Genes in Fungi.</title>
        <authorList>
            <consortium name="DOE Joint Genome Institute"/>
            <person name="Mondo S.J."/>
            <person name="Dannebaum R.O."/>
            <person name="Kuo R.C."/>
            <person name="Labutti K."/>
            <person name="Haridas S."/>
            <person name="Kuo A."/>
            <person name="Salamov A."/>
            <person name="Ahrendt S.R."/>
            <person name="Lipzen A."/>
            <person name="Sullivan W."/>
            <person name="Andreopoulos W.B."/>
            <person name="Clum A."/>
            <person name="Lindquist E."/>
            <person name="Daum C."/>
            <person name="Ramamoorthy G.K."/>
            <person name="Gryganskyi A."/>
            <person name="Culley D."/>
            <person name="Magnuson J.K."/>
            <person name="James T.Y."/>
            <person name="O'Malley M.A."/>
            <person name="Stajich J.E."/>
            <person name="Spatafora J.W."/>
            <person name="Visel A."/>
            <person name="Grigoriev I.V."/>
        </authorList>
    </citation>
    <scope>NUCLEOTIDE SEQUENCE [LARGE SCALE GENOMIC DNA]</scope>
    <source>
        <strain evidence="1 2">PL171</strain>
    </source>
</reference>
<gene>
    <name evidence="1" type="ORF">BCR44DRAFT_64552</name>
</gene>
<name>A0A1Y2HA23_9FUNG</name>
<protein>
    <submittedName>
        <fullName evidence="1">Uncharacterized protein</fullName>
    </submittedName>
</protein>
<organism evidence="1 2">
    <name type="scientific">Catenaria anguillulae PL171</name>
    <dbReference type="NCBI Taxonomy" id="765915"/>
    <lineage>
        <taxon>Eukaryota</taxon>
        <taxon>Fungi</taxon>
        <taxon>Fungi incertae sedis</taxon>
        <taxon>Blastocladiomycota</taxon>
        <taxon>Blastocladiomycetes</taxon>
        <taxon>Blastocladiales</taxon>
        <taxon>Catenariaceae</taxon>
        <taxon>Catenaria</taxon>
    </lineage>
</organism>
<accession>A0A1Y2HA23</accession>
<sequence>MRSRNCTRCNVFRSFRRILSTFLMSDSPYALLPAELWLNILSLCQPSPRLPATCHLTLNAFGTPGSPTHRTWATWAHLVIFLNPEFDPKVVNTSYNSPAKKCRDANLSYSWVAQIESRLSYYLKALAPSAIGGAYRVATGMAPQQAAPNARPTMLTQDFIEWLLGFHGPLGGRHGRADGRLDIVAEMRAIRNERSFVTSGLDRGTLEFPNWQPLCDALLLTHFFIRTSQFDLLQQTLTHVLNRYPSLATISAPISLWSHFMIDNRSHLLSDLSTLVLFHKDPSVSYPTFLCLLASFDWSPDALAVIRHSFSSTTAFRQVTQTITSTQHMQAAILHTLSQVTVPASTADRVLNVLSWYESHGARLGDPFVSHHMKSLYPGSYPIASQVFMEYDLPYIVQDQTWIDDAHVLASMVVDWEMNEPEGYDCGCRVELNLALEHGLLSTEHKANLLYKGEYCREHELIFLVLASCATEQEVVLVVRNALKASIYHVPDPPAVYSAILSHLPCSIDWTDAILIPNSIDWPPASLGVVLFDCPLVDPRIQWDYLRYLRQQVKWITTWTEWCEFSPLTSQEYMRLMATLIDRVCSGVTADLAVAIELWEASEAANMCAIRLVGLMHEMGMGVWRQSQAMMDVDHDGPRASVSQEQAAAIAAVVRATKAKCGTLRWLDLMTVELREQLLSGIMAVAQAHVGDGGGESVRTTGKVFLDSLAELDKPFVPGGGDSSRRY</sequence>
<proteinExistence type="predicted"/>
<dbReference type="Proteomes" id="UP000193411">
    <property type="component" value="Unassembled WGS sequence"/>
</dbReference>
<keyword evidence="2" id="KW-1185">Reference proteome</keyword>
<evidence type="ECO:0000313" key="2">
    <source>
        <dbReference type="Proteomes" id="UP000193411"/>
    </source>
</evidence>
<dbReference type="EMBL" id="MCFL01000081">
    <property type="protein sequence ID" value="ORZ30543.1"/>
    <property type="molecule type" value="Genomic_DNA"/>
</dbReference>
<dbReference type="AlphaFoldDB" id="A0A1Y2HA23"/>